<organism evidence="4 5">
    <name type="scientific">Coemansia javaensis</name>
    <dbReference type="NCBI Taxonomy" id="2761396"/>
    <lineage>
        <taxon>Eukaryota</taxon>
        <taxon>Fungi</taxon>
        <taxon>Fungi incertae sedis</taxon>
        <taxon>Zoopagomycota</taxon>
        <taxon>Kickxellomycotina</taxon>
        <taxon>Kickxellomycetes</taxon>
        <taxon>Kickxellales</taxon>
        <taxon>Kickxellaceae</taxon>
        <taxon>Coemansia</taxon>
    </lineage>
</organism>
<feature type="transmembrane region" description="Helical" evidence="2">
    <location>
        <begin position="177"/>
        <end position="195"/>
    </location>
</feature>
<dbReference type="AlphaFoldDB" id="A0A9W8HFD7"/>
<evidence type="ECO:0000313" key="4">
    <source>
        <dbReference type="EMBL" id="KAJ2780872.1"/>
    </source>
</evidence>
<reference evidence="4" key="1">
    <citation type="submission" date="2022-07" db="EMBL/GenBank/DDBJ databases">
        <title>Phylogenomic reconstructions and comparative analyses of Kickxellomycotina fungi.</title>
        <authorList>
            <person name="Reynolds N.K."/>
            <person name="Stajich J.E."/>
            <person name="Barry K."/>
            <person name="Grigoriev I.V."/>
            <person name="Crous P."/>
            <person name="Smith M.E."/>
        </authorList>
    </citation>
    <scope>NUCLEOTIDE SEQUENCE</scope>
    <source>
        <strain evidence="4">NBRC 105414</strain>
    </source>
</reference>
<feature type="region of interest" description="Disordered" evidence="1">
    <location>
        <begin position="1"/>
        <end position="64"/>
    </location>
</feature>
<dbReference type="PANTHER" id="PTHR37846:SF1">
    <property type="entry name" value="DEACETYLASE-LIKE PROTEIN"/>
    <property type="match status" value="1"/>
</dbReference>
<dbReference type="Proteomes" id="UP001140217">
    <property type="component" value="Unassembled WGS sequence"/>
</dbReference>
<evidence type="ECO:0000259" key="3">
    <source>
        <dbReference type="Pfam" id="PF24841"/>
    </source>
</evidence>
<keyword evidence="2" id="KW-0812">Transmembrane</keyword>
<evidence type="ECO:0000256" key="2">
    <source>
        <dbReference type="SAM" id="Phobius"/>
    </source>
</evidence>
<accession>A0A9W8HFD7</accession>
<feature type="compositionally biased region" description="Acidic residues" evidence="1">
    <location>
        <begin position="1"/>
        <end position="10"/>
    </location>
</feature>
<dbReference type="PANTHER" id="PTHR37846">
    <property type="entry name" value="YALI0B21296P"/>
    <property type="match status" value="1"/>
</dbReference>
<gene>
    <name evidence="4" type="ORF">H4R18_003202</name>
</gene>
<keyword evidence="5" id="KW-1185">Reference proteome</keyword>
<dbReference type="Pfam" id="PF24841">
    <property type="entry name" value="DUF7719"/>
    <property type="match status" value="1"/>
</dbReference>
<keyword evidence="2" id="KW-1133">Transmembrane helix</keyword>
<comment type="caution">
    <text evidence="4">The sequence shown here is derived from an EMBL/GenBank/DDBJ whole genome shotgun (WGS) entry which is preliminary data.</text>
</comment>
<feature type="domain" description="DUF7719" evidence="3">
    <location>
        <begin position="179"/>
        <end position="240"/>
    </location>
</feature>
<evidence type="ECO:0000256" key="1">
    <source>
        <dbReference type="SAM" id="MobiDB-lite"/>
    </source>
</evidence>
<name>A0A9W8HFD7_9FUNG</name>
<sequence>MVTISEDDGDNVPLAEALGGPPPAYTSSDDNGGAGLRLEHPSVSRIVQAGPRRGPDGRPHYLIDDIPDNEKMRLIRESGILHKYAKSKEHGAGSDVDEAAAAATEADGRDADQIPTWMDALVYTVGLAAVYGLFEALVSQQYNVDVSVGEIGQRMAKAAPALYATVYFTFRFQRQRLVQLLMLLAASASGCYFVHLNLHSPRLGIMRRAPGLVTLWIYLTFLMDVRPAMVGAATVGLFWILDPFRPAAF</sequence>
<feature type="transmembrane region" description="Helical" evidence="2">
    <location>
        <begin position="215"/>
        <end position="241"/>
    </location>
</feature>
<dbReference type="EMBL" id="JANBUL010000122">
    <property type="protein sequence ID" value="KAJ2780872.1"/>
    <property type="molecule type" value="Genomic_DNA"/>
</dbReference>
<evidence type="ECO:0000313" key="5">
    <source>
        <dbReference type="Proteomes" id="UP001140217"/>
    </source>
</evidence>
<dbReference type="OrthoDB" id="5597489at2759"/>
<proteinExistence type="predicted"/>
<protein>
    <recommendedName>
        <fullName evidence="3">DUF7719 domain-containing protein</fullName>
    </recommendedName>
</protein>
<dbReference type="InterPro" id="IPR056136">
    <property type="entry name" value="DUF7719"/>
</dbReference>
<feature type="compositionally biased region" description="Basic and acidic residues" evidence="1">
    <location>
        <begin position="53"/>
        <end position="64"/>
    </location>
</feature>
<keyword evidence="2" id="KW-0472">Membrane</keyword>